<organism evidence="3 4">
    <name type="scientific">Mortierella alpina</name>
    <name type="common">Oleaginous fungus</name>
    <name type="synonym">Mortierella renispora</name>
    <dbReference type="NCBI Taxonomy" id="64518"/>
    <lineage>
        <taxon>Eukaryota</taxon>
        <taxon>Fungi</taxon>
        <taxon>Fungi incertae sedis</taxon>
        <taxon>Mucoromycota</taxon>
        <taxon>Mortierellomycotina</taxon>
        <taxon>Mortierellomycetes</taxon>
        <taxon>Mortierellales</taxon>
        <taxon>Mortierellaceae</taxon>
        <taxon>Mortierella</taxon>
    </lineage>
</organism>
<feature type="domain" description="Condensation" evidence="2">
    <location>
        <begin position="137"/>
        <end position="252"/>
    </location>
</feature>
<comment type="caution">
    <text evidence="3">The sequence shown here is derived from an EMBL/GenBank/DDBJ whole genome shotgun (WGS) entry which is preliminary data.</text>
</comment>
<feature type="compositionally biased region" description="Polar residues" evidence="1">
    <location>
        <begin position="64"/>
        <end position="78"/>
    </location>
</feature>
<dbReference type="Proteomes" id="UP000717515">
    <property type="component" value="Unassembled WGS sequence"/>
</dbReference>
<dbReference type="GO" id="GO:0047527">
    <property type="term" value="F:2,3-dihydroxybenzoate-serine ligase activity"/>
    <property type="evidence" value="ECO:0007669"/>
    <property type="project" value="TreeGrafter"/>
</dbReference>
<dbReference type="PANTHER" id="PTHR45527:SF1">
    <property type="entry name" value="FATTY ACID SYNTHASE"/>
    <property type="match status" value="1"/>
</dbReference>
<gene>
    <name evidence="3" type="ORF">KVV02_003317</name>
</gene>
<dbReference type="PANTHER" id="PTHR45527">
    <property type="entry name" value="NONRIBOSOMAL PEPTIDE SYNTHETASE"/>
    <property type="match status" value="1"/>
</dbReference>
<feature type="region of interest" description="Disordered" evidence="1">
    <location>
        <begin position="40"/>
        <end position="114"/>
    </location>
</feature>
<evidence type="ECO:0000313" key="4">
    <source>
        <dbReference type="Proteomes" id="UP000717515"/>
    </source>
</evidence>
<dbReference type="GO" id="GO:0043041">
    <property type="term" value="P:amino acid activation for nonribosomal peptide biosynthetic process"/>
    <property type="evidence" value="ECO:0007669"/>
    <property type="project" value="TreeGrafter"/>
</dbReference>
<sequence length="254" mass="27333">MNNVDNQNCERTAADATEYRRGIAKVNSDFDAKAEKSRFFENPELASPVSHPGSAAMSVDDSGTPRSASPLSSYTGSPAETRLLGTELSRTLSGETLSDPKEASSSIQDDVNEKGEDCLFGPSLFEDADAKAQLEPSLGDRFKTQGEYWRTALAGAPVLLDLPTDRPRPSHQSFKGDRVPIELNSKTTRALKELSQQQGVTLFMTILSAWSAVLSRLSGQDDIVIGTPSSSRSSENESLTVSSSNTLALRVDLS</sequence>
<proteinExistence type="predicted"/>
<dbReference type="EMBL" id="JAIFTL010000150">
    <property type="protein sequence ID" value="KAG9322377.1"/>
    <property type="molecule type" value="Genomic_DNA"/>
</dbReference>
<protein>
    <recommendedName>
        <fullName evidence="2">Condensation domain-containing protein</fullName>
    </recommendedName>
</protein>
<feature type="non-terminal residue" evidence="3">
    <location>
        <position position="1"/>
    </location>
</feature>
<accession>A0A9P8A4X2</accession>
<name>A0A9P8A4X2_MORAP</name>
<dbReference type="InterPro" id="IPR001242">
    <property type="entry name" value="Condensation_dom"/>
</dbReference>
<dbReference type="AlphaFoldDB" id="A0A9P8A4X2"/>
<dbReference type="GO" id="GO:0005829">
    <property type="term" value="C:cytosol"/>
    <property type="evidence" value="ECO:0007669"/>
    <property type="project" value="TreeGrafter"/>
</dbReference>
<dbReference type="Pfam" id="PF00668">
    <property type="entry name" value="Condensation"/>
    <property type="match status" value="1"/>
</dbReference>
<dbReference type="GO" id="GO:0009366">
    <property type="term" value="C:enterobactin synthetase complex"/>
    <property type="evidence" value="ECO:0007669"/>
    <property type="project" value="TreeGrafter"/>
</dbReference>
<evidence type="ECO:0000256" key="1">
    <source>
        <dbReference type="SAM" id="MobiDB-lite"/>
    </source>
</evidence>
<dbReference type="SUPFAM" id="SSF52777">
    <property type="entry name" value="CoA-dependent acyltransferases"/>
    <property type="match status" value="1"/>
</dbReference>
<dbReference type="Gene3D" id="3.30.559.30">
    <property type="entry name" value="Nonribosomal peptide synthetase, condensation domain"/>
    <property type="match status" value="1"/>
</dbReference>
<reference evidence="3" key="1">
    <citation type="submission" date="2021-07" db="EMBL/GenBank/DDBJ databases">
        <title>Draft genome of Mortierella alpina, strain LL118, isolated from an aspen leaf litter sample.</title>
        <authorList>
            <person name="Yang S."/>
            <person name="Vinatzer B.A."/>
        </authorList>
    </citation>
    <scope>NUCLEOTIDE SEQUENCE</scope>
    <source>
        <strain evidence="3">LL118</strain>
    </source>
</reference>
<evidence type="ECO:0000259" key="2">
    <source>
        <dbReference type="Pfam" id="PF00668"/>
    </source>
</evidence>
<dbReference type="GO" id="GO:0031177">
    <property type="term" value="F:phosphopantetheine binding"/>
    <property type="evidence" value="ECO:0007669"/>
    <property type="project" value="TreeGrafter"/>
</dbReference>
<evidence type="ECO:0000313" key="3">
    <source>
        <dbReference type="EMBL" id="KAG9322377.1"/>
    </source>
</evidence>
<dbReference type="GO" id="GO:0009239">
    <property type="term" value="P:enterobactin biosynthetic process"/>
    <property type="evidence" value="ECO:0007669"/>
    <property type="project" value="TreeGrafter"/>
</dbReference>